<evidence type="ECO:0000256" key="4">
    <source>
        <dbReference type="ARBA" id="ARBA00022519"/>
    </source>
</evidence>
<dbReference type="GO" id="GO:0015740">
    <property type="term" value="P:C4-dicarboxylate transport"/>
    <property type="evidence" value="ECO:0007669"/>
    <property type="project" value="TreeGrafter"/>
</dbReference>
<keyword evidence="7 9" id="KW-0472">Membrane</keyword>
<evidence type="ECO:0000313" key="12">
    <source>
        <dbReference type="Proteomes" id="UP000460157"/>
    </source>
</evidence>
<evidence type="ECO:0000256" key="1">
    <source>
        <dbReference type="ARBA" id="ARBA00004429"/>
    </source>
</evidence>
<keyword evidence="3" id="KW-1003">Cell membrane</keyword>
<feature type="domain" description="Tripartite ATP-independent periplasmic transporters DctQ component" evidence="10">
    <location>
        <begin position="30"/>
        <end position="155"/>
    </location>
</feature>
<comment type="caution">
    <text evidence="11">The sequence shown here is derived from an EMBL/GenBank/DDBJ whole genome shotgun (WGS) entry which is preliminary data.</text>
</comment>
<feature type="transmembrane region" description="Helical" evidence="9">
    <location>
        <begin position="54"/>
        <end position="75"/>
    </location>
</feature>
<dbReference type="RefSeq" id="WP_157320914.1">
    <property type="nucleotide sequence ID" value="NZ_WRPM01000013.1"/>
</dbReference>
<feature type="transmembrane region" description="Helical" evidence="9">
    <location>
        <begin position="96"/>
        <end position="117"/>
    </location>
</feature>
<accession>A0A7K1UFK4</accession>
<dbReference type="EMBL" id="WRPM01000013">
    <property type="protein sequence ID" value="MVT25164.1"/>
    <property type="molecule type" value="Genomic_DNA"/>
</dbReference>
<protein>
    <submittedName>
        <fullName evidence="11">TRAP transporter small permease subunit</fullName>
    </submittedName>
</protein>
<gene>
    <name evidence="11" type="ORF">GNZ21_02095</name>
</gene>
<evidence type="ECO:0000256" key="5">
    <source>
        <dbReference type="ARBA" id="ARBA00022692"/>
    </source>
</evidence>
<dbReference type="InterPro" id="IPR007387">
    <property type="entry name" value="TRAP_DctQ"/>
</dbReference>
<evidence type="ECO:0000256" key="2">
    <source>
        <dbReference type="ARBA" id="ARBA00022448"/>
    </source>
</evidence>
<keyword evidence="12" id="KW-1185">Reference proteome</keyword>
<dbReference type="OrthoDB" id="4964541at2"/>
<evidence type="ECO:0000256" key="8">
    <source>
        <dbReference type="ARBA" id="ARBA00038436"/>
    </source>
</evidence>
<dbReference type="PANTHER" id="PTHR35011">
    <property type="entry name" value="2,3-DIKETO-L-GULONATE TRAP TRANSPORTER SMALL PERMEASE PROTEIN YIAM"/>
    <property type="match status" value="1"/>
</dbReference>
<keyword evidence="4" id="KW-0997">Cell inner membrane</keyword>
<dbReference type="GO" id="GO:0005886">
    <property type="term" value="C:plasma membrane"/>
    <property type="evidence" value="ECO:0007669"/>
    <property type="project" value="UniProtKB-SubCell"/>
</dbReference>
<reference evidence="11 12" key="1">
    <citation type="submission" date="2019-12" db="EMBL/GenBank/DDBJ databases">
        <title>Nesterenkonia muleiensis sp. nov., a novel actinobacterium isolated from sap of Populus euphratica.</title>
        <authorList>
            <person name="Wang R."/>
        </authorList>
    </citation>
    <scope>NUCLEOTIDE SEQUENCE [LARGE SCALE GENOMIC DNA]</scope>
    <source>
        <strain evidence="11 12">F10</strain>
    </source>
</reference>
<dbReference type="Pfam" id="PF04290">
    <property type="entry name" value="DctQ"/>
    <property type="match status" value="1"/>
</dbReference>
<comment type="subcellular location">
    <subcellularLocation>
        <location evidence="1">Cell inner membrane</location>
        <topology evidence="1">Multi-pass membrane protein</topology>
    </subcellularLocation>
</comment>
<evidence type="ECO:0000313" key="11">
    <source>
        <dbReference type="EMBL" id="MVT25164.1"/>
    </source>
</evidence>
<name>A0A7K1UFK4_9MICC</name>
<dbReference type="GO" id="GO:0022857">
    <property type="term" value="F:transmembrane transporter activity"/>
    <property type="evidence" value="ECO:0007669"/>
    <property type="project" value="TreeGrafter"/>
</dbReference>
<feature type="transmembrane region" description="Helical" evidence="9">
    <location>
        <begin position="20"/>
        <end position="42"/>
    </location>
</feature>
<comment type="similarity">
    <text evidence="8">Belongs to the TRAP transporter small permease family.</text>
</comment>
<evidence type="ECO:0000256" key="9">
    <source>
        <dbReference type="SAM" id="Phobius"/>
    </source>
</evidence>
<feature type="transmembrane region" description="Helical" evidence="9">
    <location>
        <begin position="137"/>
        <end position="157"/>
    </location>
</feature>
<evidence type="ECO:0000256" key="3">
    <source>
        <dbReference type="ARBA" id="ARBA00022475"/>
    </source>
</evidence>
<keyword evidence="2" id="KW-0813">Transport</keyword>
<evidence type="ECO:0000256" key="7">
    <source>
        <dbReference type="ARBA" id="ARBA00023136"/>
    </source>
</evidence>
<dbReference type="Proteomes" id="UP000460157">
    <property type="component" value="Unassembled WGS sequence"/>
</dbReference>
<keyword evidence="6 9" id="KW-1133">Transmembrane helix</keyword>
<keyword evidence="5 9" id="KW-0812">Transmembrane</keyword>
<evidence type="ECO:0000256" key="6">
    <source>
        <dbReference type="ARBA" id="ARBA00022989"/>
    </source>
</evidence>
<dbReference type="InterPro" id="IPR055348">
    <property type="entry name" value="DctQ"/>
</dbReference>
<organism evidence="11 12">
    <name type="scientific">Nesterenkonia alkaliphila</name>
    <dbReference type="NCBI Taxonomy" id="1463631"/>
    <lineage>
        <taxon>Bacteria</taxon>
        <taxon>Bacillati</taxon>
        <taxon>Actinomycetota</taxon>
        <taxon>Actinomycetes</taxon>
        <taxon>Micrococcales</taxon>
        <taxon>Micrococcaceae</taxon>
        <taxon>Nesterenkonia</taxon>
    </lineage>
</organism>
<proteinExistence type="inferred from homology"/>
<dbReference type="PANTHER" id="PTHR35011:SF2">
    <property type="entry name" value="2,3-DIKETO-L-GULONATE TRAP TRANSPORTER SMALL PERMEASE PROTEIN YIAM"/>
    <property type="match status" value="1"/>
</dbReference>
<dbReference type="AlphaFoldDB" id="A0A7K1UFK4"/>
<evidence type="ECO:0000259" key="10">
    <source>
        <dbReference type="Pfam" id="PF04290"/>
    </source>
</evidence>
<sequence>MKSPRIAAVGSIKTVNALLIYLSSIAIVLMLVSILVSVIFRYVLSDPIPWANDFARISLSICIFSALAPALQHGAHVGLELAFDRLPKMINHGIKIVAWIATVVIICVWFYHSFLRMTAALEGSYSLPGLYLQVPSVPLYLFQTLCLLVFAMTALLLPWMKDSSEDTETSLQGA</sequence>